<protein>
    <submittedName>
        <fullName evidence="2">Phosphate-selective porin O and P</fullName>
    </submittedName>
</protein>
<keyword evidence="3" id="KW-1185">Reference proteome</keyword>
<name>H6L1T9_SAPGL</name>
<evidence type="ECO:0000313" key="2">
    <source>
        <dbReference type="EMBL" id="AFC26167.1"/>
    </source>
</evidence>
<keyword evidence="1" id="KW-0732">Signal</keyword>
<dbReference type="OrthoDB" id="9771991at2"/>
<dbReference type="EMBL" id="CP002831">
    <property type="protein sequence ID" value="AFC26167.1"/>
    <property type="molecule type" value="Genomic_DNA"/>
</dbReference>
<dbReference type="AlphaFoldDB" id="H6L1T9"/>
<dbReference type="KEGG" id="sgn:SGRA_3442"/>
<sequence>MKTLSRLIVLLLIMSSSSQLWSQEVDHSYKPLKLNLNEDGSKYIRFITWHQVWGTAQMNSQDQVEVDLMLRRSRFLAYAQVSPRFLILTHFGLNSLTASGLHPVGQSTKSSLFLHDAWAEYKVYKDYLSLGAGLHYWNGISRLTNQSTLNMLTIDAPRFNWPTIGTTDQFARHLGVYAKGKIDRLDYRLSVNQALVNNLDQGIAPDTAQATYLNDGGYVYAGYLNYQFLDKESNKLPYMVGSYLGKKKVFNVGAGFNLHPKGSSSLDLQGDTVSHNVSLFGVDAFYDAPLGEGKGAITAYGVYYRYNFGPNYRLTGSSDVIGTGNIVYLQTGYLLPEFTDLGRLQFYLAGSYRQLEAFEEAANGLTVGANWFIQGHHAKISLEYQSNKAAATGSERKGLVRMQAAVFL</sequence>
<organism evidence="2 3">
    <name type="scientific">Saprospira grandis (strain Lewin)</name>
    <dbReference type="NCBI Taxonomy" id="984262"/>
    <lineage>
        <taxon>Bacteria</taxon>
        <taxon>Pseudomonadati</taxon>
        <taxon>Bacteroidota</taxon>
        <taxon>Saprospiria</taxon>
        <taxon>Saprospirales</taxon>
        <taxon>Saprospiraceae</taxon>
        <taxon>Saprospira</taxon>
    </lineage>
</organism>
<evidence type="ECO:0000313" key="3">
    <source>
        <dbReference type="Proteomes" id="UP000007519"/>
    </source>
</evidence>
<dbReference type="STRING" id="984262.SGRA_3442"/>
<evidence type="ECO:0000256" key="1">
    <source>
        <dbReference type="SAM" id="SignalP"/>
    </source>
</evidence>
<accession>H6L1T9</accession>
<dbReference type="RefSeq" id="WP_015693761.1">
    <property type="nucleotide sequence ID" value="NC_016940.1"/>
</dbReference>
<gene>
    <name evidence="2" type="ordered locus">SGRA_3442</name>
</gene>
<dbReference type="eggNOG" id="ENOG502Z8PC">
    <property type="taxonomic scope" value="Bacteria"/>
</dbReference>
<dbReference type="Proteomes" id="UP000007519">
    <property type="component" value="Chromosome"/>
</dbReference>
<dbReference type="HOGENOM" id="CLU_038678_0_0_10"/>
<feature type="signal peptide" evidence="1">
    <location>
        <begin position="1"/>
        <end position="22"/>
    </location>
</feature>
<feature type="chain" id="PRO_5003604734" evidence="1">
    <location>
        <begin position="23"/>
        <end position="408"/>
    </location>
</feature>
<proteinExistence type="predicted"/>
<reference evidence="2 3" key="1">
    <citation type="journal article" date="2012" name="Stand. Genomic Sci.">
        <title>Complete genome sequencing and analysis of Saprospira grandis str. Lewin, a predatory marine bacterium.</title>
        <authorList>
            <person name="Saw J.H."/>
            <person name="Yuryev A."/>
            <person name="Kanbe M."/>
            <person name="Hou S."/>
            <person name="Young A.G."/>
            <person name="Aizawa S."/>
            <person name="Alam M."/>
        </authorList>
    </citation>
    <scope>NUCLEOTIDE SEQUENCE [LARGE SCALE GENOMIC DNA]</scope>
    <source>
        <strain evidence="2 3">Lewin</strain>
    </source>
</reference>